<dbReference type="GO" id="GO:0004799">
    <property type="term" value="F:thymidylate synthase activity"/>
    <property type="evidence" value="ECO:0007669"/>
    <property type="project" value="UniProtKB-UniRule"/>
</dbReference>
<dbReference type="STRING" id="1802397.A3J43_04135"/>
<dbReference type="PANTHER" id="PTHR11548">
    <property type="entry name" value="THYMIDYLATE SYNTHASE 1"/>
    <property type="match status" value="1"/>
</dbReference>
<feature type="active site" description="Nucleophile" evidence="4">
    <location>
        <position position="171"/>
    </location>
</feature>
<feature type="binding site" evidence="4">
    <location>
        <position position="289"/>
    </location>
    <ligand>
        <name>(6R)-5,10-methylene-5,6,7,8-tetrahydrofolate</name>
        <dbReference type="ChEBI" id="CHEBI:15636"/>
    </ligand>
</feature>
<dbReference type="InterPro" id="IPR000398">
    <property type="entry name" value="Thymidylate_synthase"/>
</dbReference>
<dbReference type="InterPro" id="IPR023451">
    <property type="entry name" value="Thymidate_synth/dCMP_Mease_dom"/>
</dbReference>
<sequence length="290" mass="33469">MREYLRIVKEVMEHGMKKDDRTGTGTLSVPGMMFAHDMQAGFPLLTTKKMPYRLVASELEFFIKGITDKEWLKSRDNHIWDEWATPLKVQYAHDEETKKKMLAERDLGPLYGWQWRHFGAKYRGYEVDYTGEGVDQLRRLVHDITTTPHSRQMLVLAWNPMDRDKVVPPFCHFGYQVTVLGGKLNLIWFQRSADLALGLPFNIASYATLLILLALETGLKPGKLTGFLGDAHIYLNHVEGLKEQLARDPETYPLPQLKINNFRSLFDWQYTDAEVVGYESYPGIKFPIAV</sequence>
<comment type="caution">
    <text evidence="4">Lacks conserved residue(s) required for the propagation of feature annotation.</text>
</comment>
<dbReference type="EC" id="2.1.1.45" evidence="1 4"/>
<dbReference type="UniPathway" id="UPA00575"/>
<comment type="pathway">
    <text evidence="4">Pyrimidine metabolism; dTTP biosynthesis.</text>
</comment>
<feature type="binding site" description="in other chain" evidence="4">
    <location>
        <begin position="232"/>
        <end position="234"/>
    </location>
    <ligand>
        <name>dUMP</name>
        <dbReference type="ChEBI" id="CHEBI:246422"/>
        <note>ligand shared between dimeric partners</note>
    </ligand>
</feature>
<evidence type="ECO:0000313" key="6">
    <source>
        <dbReference type="EMBL" id="OGL78077.1"/>
    </source>
</evidence>
<dbReference type="GO" id="GO:0006231">
    <property type="term" value="P:dTMP biosynthetic process"/>
    <property type="evidence" value="ECO:0007669"/>
    <property type="project" value="UniProtKB-UniRule"/>
</dbReference>
<comment type="subcellular location">
    <subcellularLocation>
        <location evidence="4">Cytoplasm</location>
    </subcellularLocation>
</comment>
<comment type="function">
    <text evidence="4">Catalyzes the reductive methylation of 2'-deoxyuridine-5'-monophosphate (dUMP) to 2'-deoxythymidine-5'-monophosphate (dTMP) while utilizing 5,10-methylenetetrahydrofolate (mTHF) as the methyl donor and reductant in the reaction, yielding dihydrofolate (DHF) as a by-product. This enzymatic reaction provides an intracellular de novo source of dTMP, an essential precursor for DNA biosynthesis.</text>
</comment>
<feature type="domain" description="Thymidylate synthase/dCMP hydroxymethylase" evidence="5">
    <location>
        <begin position="3"/>
        <end position="290"/>
    </location>
</feature>
<proteinExistence type="inferred from homology"/>
<comment type="similarity">
    <text evidence="4">Belongs to the thymidylate synthase family. Bacterial-type ThyA subfamily.</text>
</comment>
<dbReference type="GO" id="GO:0005829">
    <property type="term" value="C:cytosol"/>
    <property type="evidence" value="ECO:0007669"/>
    <property type="project" value="TreeGrafter"/>
</dbReference>
<comment type="subunit">
    <text evidence="4">Homodimer.</text>
</comment>
<feature type="binding site" description="in other chain" evidence="4">
    <location>
        <position position="21"/>
    </location>
    <ligand>
        <name>dUMP</name>
        <dbReference type="ChEBI" id="CHEBI:246422"/>
        <note>ligand shared between dimeric partners</note>
    </ligand>
</feature>
<evidence type="ECO:0000256" key="1">
    <source>
        <dbReference type="ARBA" id="ARBA00011947"/>
    </source>
</evidence>
<dbReference type="GO" id="GO:0032259">
    <property type="term" value="P:methylation"/>
    <property type="evidence" value="ECO:0007669"/>
    <property type="project" value="UniProtKB-KW"/>
</dbReference>
<dbReference type="Gene3D" id="3.30.572.10">
    <property type="entry name" value="Thymidylate synthase/dCMP hydroxymethylase domain"/>
    <property type="match status" value="1"/>
</dbReference>
<dbReference type="Pfam" id="PF00303">
    <property type="entry name" value="Thymidylat_synt"/>
    <property type="match status" value="1"/>
</dbReference>
<evidence type="ECO:0000256" key="4">
    <source>
        <dbReference type="HAMAP-Rule" id="MF_00008"/>
    </source>
</evidence>
<keyword evidence="2 4" id="KW-0489">Methyltransferase</keyword>
<reference evidence="6 7" key="1">
    <citation type="journal article" date="2016" name="Nat. Commun.">
        <title>Thousands of microbial genomes shed light on interconnected biogeochemical processes in an aquifer system.</title>
        <authorList>
            <person name="Anantharaman K."/>
            <person name="Brown C.T."/>
            <person name="Hug L.A."/>
            <person name="Sharon I."/>
            <person name="Castelle C.J."/>
            <person name="Probst A.J."/>
            <person name="Thomas B.C."/>
            <person name="Singh A."/>
            <person name="Wilkins M.J."/>
            <person name="Karaoz U."/>
            <person name="Brodie E.L."/>
            <person name="Williams K.H."/>
            <person name="Hubbard S.S."/>
            <person name="Banfield J.F."/>
        </authorList>
    </citation>
    <scope>NUCLEOTIDE SEQUENCE [LARGE SCALE GENOMIC DNA]</scope>
</reference>
<keyword evidence="4" id="KW-0963">Cytoplasm</keyword>
<comment type="catalytic activity">
    <reaction evidence="4">
        <text>dUMP + (6R)-5,10-methylene-5,6,7,8-tetrahydrofolate = 7,8-dihydrofolate + dTMP</text>
        <dbReference type="Rhea" id="RHEA:12104"/>
        <dbReference type="ChEBI" id="CHEBI:15636"/>
        <dbReference type="ChEBI" id="CHEBI:57451"/>
        <dbReference type="ChEBI" id="CHEBI:63528"/>
        <dbReference type="ChEBI" id="CHEBI:246422"/>
        <dbReference type="EC" id="2.1.1.45"/>
    </reaction>
</comment>
<organism evidence="6 7">
    <name type="scientific">Candidatus Uhrbacteria bacterium RIFCSPHIGHO2_12_FULL_54_23</name>
    <dbReference type="NCBI Taxonomy" id="1802397"/>
    <lineage>
        <taxon>Bacteria</taxon>
        <taxon>Candidatus Uhriibacteriota</taxon>
    </lineage>
</organism>
<dbReference type="Proteomes" id="UP000176604">
    <property type="component" value="Unassembled WGS sequence"/>
</dbReference>
<dbReference type="AlphaFoldDB" id="A0A1F7UK43"/>
<keyword evidence="3 4" id="KW-0808">Transferase</keyword>
<feature type="binding site" evidence="4">
    <location>
        <position position="194"/>
    </location>
    <ligand>
        <name>(6R)-5,10-methylene-5,6,7,8-tetrahydrofolate</name>
        <dbReference type="ChEBI" id="CHEBI:15636"/>
    </ligand>
</feature>
<accession>A0A1F7UK43</accession>
<feature type="binding site" description="in other chain" evidence="4">
    <location>
        <position position="202"/>
    </location>
    <ligand>
        <name>dUMP</name>
        <dbReference type="ChEBI" id="CHEBI:246422"/>
        <note>ligand shared between dimeric partners</note>
    </ligand>
</feature>
<dbReference type="SUPFAM" id="SSF55831">
    <property type="entry name" value="Thymidylate synthase/dCMP hydroxymethylase"/>
    <property type="match status" value="1"/>
</dbReference>
<dbReference type="PRINTS" id="PR00108">
    <property type="entry name" value="THYMDSNTHASE"/>
</dbReference>
<feature type="binding site" description="in other chain" evidence="4">
    <location>
        <begin position="191"/>
        <end position="194"/>
    </location>
    <ligand>
        <name>dUMP</name>
        <dbReference type="ChEBI" id="CHEBI:246422"/>
        <note>ligand shared between dimeric partners</note>
    </ligand>
</feature>
<keyword evidence="4" id="KW-0545">Nucleotide biosynthesis</keyword>
<evidence type="ECO:0000256" key="2">
    <source>
        <dbReference type="ARBA" id="ARBA00022603"/>
    </source>
</evidence>
<name>A0A1F7UK43_9BACT</name>
<gene>
    <name evidence="4" type="primary">thyA</name>
    <name evidence="6" type="ORF">A3J43_04135</name>
</gene>
<comment type="caution">
    <text evidence="6">The sequence shown here is derived from an EMBL/GenBank/DDBJ whole genome shotgun (WGS) entry which is preliminary data.</text>
</comment>
<evidence type="ECO:0000259" key="5">
    <source>
        <dbReference type="Pfam" id="PF00303"/>
    </source>
</evidence>
<evidence type="ECO:0000313" key="7">
    <source>
        <dbReference type="Proteomes" id="UP000176604"/>
    </source>
</evidence>
<dbReference type="HAMAP" id="MF_00008">
    <property type="entry name" value="Thymidy_synth_bact"/>
    <property type="match status" value="1"/>
</dbReference>
<dbReference type="InterPro" id="IPR036926">
    <property type="entry name" value="Thymidate_synth/dCMP_Mease_sf"/>
</dbReference>
<dbReference type="CDD" id="cd00351">
    <property type="entry name" value="TS_Pyrimidine_HMase"/>
    <property type="match status" value="1"/>
</dbReference>
<dbReference type="InterPro" id="IPR045097">
    <property type="entry name" value="Thymidate_synth/dCMP_Mease"/>
</dbReference>
<dbReference type="GO" id="GO:0006235">
    <property type="term" value="P:dTTP biosynthetic process"/>
    <property type="evidence" value="ECO:0007669"/>
    <property type="project" value="UniProtKB-UniRule"/>
</dbReference>
<dbReference type="NCBIfam" id="TIGR03284">
    <property type="entry name" value="thym_sym"/>
    <property type="match status" value="1"/>
</dbReference>
<dbReference type="EMBL" id="MGEF01000039">
    <property type="protein sequence ID" value="OGL78077.1"/>
    <property type="molecule type" value="Genomic_DNA"/>
</dbReference>
<dbReference type="PANTHER" id="PTHR11548:SF1">
    <property type="entry name" value="THYMIDYLATE SYNTHASE 1"/>
    <property type="match status" value="1"/>
</dbReference>
<evidence type="ECO:0000256" key="3">
    <source>
        <dbReference type="ARBA" id="ARBA00022679"/>
    </source>
</evidence>
<protein>
    <recommendedName>
        <fullName evidence="1 4">Thymidylate synthase</fullName>
        <shortName evidence="4">TS</shortName>
        <shortName evidence="4">TSase</shortName>
        <ecNumber evidence="1 4">2.1.1.45</ecNumber>
    </recommendedName>
</protein>